<proteinExistence type="predicted"/>
<dbReference type="Proteomes" id="UP001054945">
    <property type="component" value="Unassembled WGS sequence"/>
</dbReference>
<organism evidence="1 2">
    <name type="scientific">Caerostris extrusa</name>
    <name type="common">Bark spider</name>
    <name type="synonym">Caerostris bankana</name>
    <dbReference type="NCBI Taxonomy" id="172846"/>
    <lineage>
        <taxon>Eukaryota</taxon>
        <taxon>Metazoa</taxon>
        <taxon>Ecdysozoa</taxon>
        <taxon>Arthropoda</taxon>
        <taxon>Chelicerata</taxon>
        <taxon>Arachnida</taxon>
        <taxon>Araneae</taxon>
        <taxon>Araneomorphae</taxon>
        <taxon>Entelegynae</taxon>
        <taxon>Araneoidea</taxon>
        <taxon>Araneidae</taxon>
        <taxon>Caerostris</taxon>
    </lineage>
</organism>
<reference evidence="1 2" key="1">
    <citation type="submission" date="2021-06" db="EMBL/GenBank/DDBJ databases">
        <title>Caerostris extrusa draft genome.</title>
        <authorList>
            <person name="Kono N."/>
            <person name="Arakawa K."/>
        </authorList>
    </citation>
    <scope>NUCLEOTIDE SEQUENCE [LARGE SCALE GENOMIC DNA]</scope>
</reference>
<dbReference type="EMBL" id="BPLR01020131">
    <property type="protein sequence ID" value="GIX75074.1"/>
    <property type="molecule type" value="Genomic_DNA"/>
</dbReference>
<dbReference type="AlphaFoldDB" id="A0AAV4MVX1"/>
<accession>A0AAV4MVX1</accession>
<comment type="caution">
    <text evidence="1">The sequence shown here is derived from an EMBL/GenBank/DDBJ whole genome shotgun (WGS) entry which is preliminary data.</text>
</comment>
<protein>
    <submittedName>
        <fullName evidence="1">Uncharacterized protein</fullName>
    </submittedName>
</protein>
<evidence type="ECO:0000313" key="2">
    <source>
        <dbReference type="Proteomes" id="UP001054945"/>
    </source>
</evidence>
<keyword evidence="2" id="KW-1185">Reference proteome</keyword>
<gene>
    <name evidence="1" type="ORF">CEXT_657131</name>
</gene>
<sequence>MQASFLKLSAELVPSKSLFPGSRPLSCPSLFDKFYAQLMFPVHSPVRSRKNKHAGISSNIRRVFRIVQRTAGEFISLLPCRRRNFYFPSLCLRNGTY</sequence>
<name>A0AAV4MVX1_CAEEX</name>
<evidence type="ECO:0000313" key="1">
    <source>
        <dbReference type="EMBL" id="GIX75074.1"/>
    </source>
</evidence>